<evidence type="ECO:0000256" key="8">
    <source>
        <dbReference type="ARBA" id="ARBA00022840"/>
    </source>
</evidence>
<evidence type="ECO:0000256" key="4">
    <source>
        <dbReference type="ARBA" id="ARBA00022679"/>
    </source>
</evidence>
<comment type="catalytic activity">
    <reaction evidence="11">
        <text>L-threonyl-[protein] + ATP = O-phospho-L-threonyl-[protein] + ADP + H(+)</text>
        <dbReference type="Rhea" id="RHEA:46608"/>
        <dbReference type="Rhea" id="RHEA-COMP:11060"/>
        <dbReference type="Rhea" id="RHEA-COMP:11605"/>
        <dbReference type="ChEBI" id="CHEBI:15378"/>
        <dbReference type="ChEBI" id="CHEBI:30013"/>
        <dbReference type="ChEBI" id="CHEBI:30616"/>
        <dbReference type="ChEBI" id="CHEBI:61977"/>
        <dbReference type="ChEBI" id="CHEBI:456216"/>
        <dbReference type="EC" id="2.7.11.1"/>
    </reaction>
</comment>
<dbReference type="InterPro" id="IPR003609">
    <property type="entry name" value="Pan_app"/>
</dbReference>
<dbReference type="InterPro" id="IPR001480">
    <property type="entry name" value="Bulb-type_lectin_dom"/>
</dbReference>
<keyword evidence="5" id="KW-0732">Signal</keyword>
<evidence type="ECO:0000259" key="13">
    <source>
        <dbReference type="PROSITE" id="PS50927"/>
    </source>
</evidence>
<dbReference type="Proteomes" id="UP000230069">
    <property type="component" value="Unassembled WGS sequence"/>
</dbReference>
<dbReference type="GO" id="GO:0005886">
    <property type="term" value="C:plasma membrane"/>
    <property type="evidence" value="ECO:0007669"/>
    <property type="project" value="UniProtKB-SubCell"/>
</dbReference>
<dbReference type="Gene3D" id="3.30.200.20">
    <property type="entry name" value="Phosphorylase Kinase, domain 1"/>
    <property type="match status" value="1"/>
</dbReference>
<dbReference type="GO" id="GO:0004674">
    <property type="term" value="F:protein serine/threonine kinase activity"/>
    <property type="evidence" value="ECO:0007669"/>
    <property type="project" value="UniProtKB-KW"/>
</dbReference>
<dbReference type="SUPFAM" id="SSF56112">
    <property type="entry name" value="Protein kinase-like (PK-like)"/>
    <property type="match status" value="1"/>
</dbReference>
<evidence type="ECO:0000256" key="1">
    <source>
        <dbReference type="ARBA" id="ARBA00004251"/>
    </source>
</evidence>
<evidence type="ECO:0000256" key="9">
    <source>
        <dbReference type="ARBA" id="ARBA00023157"/>
    </source>
</evidence>
<dbReference type="Gene3D" id="1.10.510.10">
    <property type="entry name" value="Transferase(Phosphotransferase) domain 1"/>
    <property type="match status" value="1"/>
</dbReference>
<dbReference type="PROSITE" id="PS50948">
    <property type="entry name" value="PAN"/>
    <property type="match status" value="1"/>
</dbReference>
<keyword evidence="2" id="KW-0472">Membrane</keyword>
<dbReference type="InParanoid" id="A0A2G5EYR8"/>
<keyword evidence="16" id="KW-1185">Reference proteome</keyword>
<dbReference type="InterPro" id="IPR001245">
    <property type="entry name" value="Ser-Thr/Tyr_kinase_cat_dom"/>
</dbReference>
<comment type="catalytic activity">
    <reaction evidence="11">
        <text>L-seryl-[protein] + ATP = O-phospho-L-seryl-[protein] + ADP + H(+)</text>
        <dbReference type="Rhea" id="RHEA:17989"/>
        <dbReference type="Rhea" id="RHEA-COMP:9863"/>
        <dbReference type="Rhea" id="RHEA-COMP:11604"/>
        <dbReference type="ChEBI" id="CHEBI:15378"/>
        <dbReference type="ChEBI" id="CHEBI:29999"/>
        <dbReference type="ChEBI" id="CHEBI:30616"/>
        <dbReference type="ChEBI" id="CHEBI:83421"/>
        <dbReference type="ChEBI" id="CHEBI:456216"/>
        <dbReference type="EC" id="2.7.11.1"/>
    </reaction>
</comment>
<dbReference type="Pfam" id="PF08276">
    <property type="entry name" value="PAN_2"/>
    <property type="match status" value="1"/>
</dbReference>
<evidence type="ECO:0000313" key="16">
    <source>
        <dbReference type="Proteomes" id="UP000230069"/>
    </source>
</evidence>
<dbReference type="InterPro" id="IPR011009">
    <property type="entry name" value="Kinase-like_dom_sf"/>
</dbReference>
<keyword evidence="3 11" id="KW-0723">Serine/threonine-protein kinase</keyword>
<dbReference type="SMART" id="SM00220">
    <property type="entry name" value="S_TKc"/>
    <property type="match status" value="1"/>
</dbReference>
<name>A0A2G5EYR8_AQUCA</name>
<dbReference type="InterPro" id="IPR024171">
    <property type="entry name" value="SRK-like_kinase"/>
</dbReference>
<evidence type="ECO:0000256" key="5">
    <source>
        <dbReference type="ARBA" id="ARBA00022729"/>
    </source>
</evidence>
<evidence type="ECO:0000256" key="3">
    <source>
        <dbReference type="ARBA" id="ARBA00022527"/>
    </source>
</evidence>
<dbReference type="EMBL" id="KZ305020">
    <property type="protein sequence ID" value="PIA60787.1"/>
    <property type="molecule type" value="Genomic_DNA"/>
</dbReference>
<keyword evidence="9" id="KW-1015">Disulfide bond</keyword>
<dbReference type="Pfam" id="PF01453">
    <property type="entry name" value="B_lectin"/>
    <property type="match status" value="1"/>
</dbReference>
<dbReference type="InterPro" id="IPR008271">
    <property type="entry name" value="Ser/Thr_kinase_AS"/>
</dbReference>
<keyword evidence="2" id="KW-1003">Cell membrane</keyword>
<organism evidence="15 16">
    <name type="scientific">Aquilegia coerulea</name>
    <name type="common">Rocky mountain columbine</name>
    <dbReference type="NCBI Taxonomy" id="218851"/>
    <lineage>
        <taxon>Eukaryota</taxon>
        <taxon>Viridiplantae</taxon>
        <taxon>Streptophyta</taxon>
        <taxon>Embryophyta</taxon>
        <taxon>Tracheophyta</taxon>
        <taxon>Spermatophyta</taxon>
        <taxon>Magnoliopsida</taxon>
        <taxon>Ranunculales</taxon>
        <taxon>Ranunculaceae</taxon>
        <taxon>Thalictroideae</taxon>
        <taxon>Aquilegia</taxon>
    </lineage>
</organism>
<dbReference type="GO" id="GO:0106310">
    <property type="term" value="F:protein serine kinase activity"/>
    <property type="evidence" value="ECO:0007669"/>
    <property type="project" value="RHEA"/>
</dbReference>
<feature type="domain" description="Protein kinase" evidence="12">
    <location>
        <begin position="485"/>
        <end position="768"/>
    </location>
</feature>
<dbReference type="Gene3D" id="2.90.10.10">
    <property type="entry name" value="Bulb-type lectin domain"/>
    <property type="match status" value="1"/>
</dbReference>
<evidence type="ECO:0000256" key="7">
    <source>
        <dbReference type="ARBA" id="ARBA00022777"/>
    </source>
</evidence>
<dbReference type="GO" id="GO:0005524">
    <property type="term" value="F:ATP binding"/>
    <property type="evidence" value="ECO:0007669"/>
    <property type="project" value="UniProtKB-KW"/>
</dbReference>
<evidence type="ECO:0000256" key="11">
    <source>
        <dbReference type="PIRNR" id="PIRNR000641"/>
    </source>
</evidence>
<dbReference type="PROSITE" id="PS50011">
    <property type="entry name" value="PROTEIN_KINASE_DOM"/>
    <property type="match status" value="1"/>
</dbReference>
<dbReference type="SMART" id="SM00108">
    <property type="entry name" value="B_lectin"/>
    <property type="match status" value="1"/>
</dbReference>
<comment type="similarity">
    <text evidence="11">Belongs to the protein kinase superfamily. Ser/Thr protein kinase family.</text>
</comment>
<dbReference type="FunFam" id="1.10.510.10:FF:000060">
    <property type="entry name" value="G-type lectin S-receptor-like serine/threonine-protein kinase"/>
    <property type="match status" value="1"/>
</dbReference>
<dbReference type="PIRSF" id="PIRSF000641">
    <property type="entry name" value="SRK"/>
    <property type="match status" value="1"/>
</dbReference>
<protein>
    <recommendedName>
        <fullName evidence="11">Receptor-like serine/threonine-protein kinase</fullName>
        <ecNumber evidence="11">2.7.11.1</ecNumber>
    </recommendedName>
</protein>
<dbReference type="OrthoDB" id="4062651at2759"/>
<dbReference type="InterPro" id="IPR000719">
    <property type="entry name" value="Prot_kinase_dom"/>
</dbReference>
<keyword evidence="4 11" id="KW-0808">Transferase</keyword>
<accession>A0A2G5EYR8</accession>
<dbReference type="InterPro" id="IPR036426">
    <property type="entry name" value="Bulb-type_lectin_dom_sf"/>
</dbReference>
<evidence type="ECO:0000313" key="15">
    <source>
        <dbReference type="EMBL" id="PIA60787.1"/>
    </source>
</evidence>
<dbReference type="PROSITE" id="PS00108">
    <property type="entry name" value="PROTEIN_KINASE_ST"/>
    <property type="match status" value="1"/>
</dbReference>
<gene>
    <name evidence="15" type="ORF">AQUCO_00300361v1</name>
</gene>
<evidence type="ECO:0000256" key="10">
    <source>
        <dbReference type="ARBA" id="ARBA00023180"/>
    </source>
</evidence>
<keyword evidence="8 11" id="KW-0067">ATP-binding</keyword>
<dbReference type="PROSITE" id="PS50927">
    <property type="entry name" value="BULB_LECTIN"/>
    <property type="match status" value="1"/>
</dbReference>
<keyword evidence="6 11" id="KW-0547">Nucleotide-binding</keyword>
<evidence type="ECO:0000259" key="12">
    <source>
        <dbReference type="PROSITE" id="PS50011"/>
    </source>
</evidence>
<dbReference type="GO" id="GO:0048544">
    <property type="term" value="P:recognition of pollen"/>
    <property type="evidence" value="ECO:0007669"/>
    <property type="project" value="InterPro"/>
</dbReference>
<proteinExistence type="inferred from homology"/>
<reference evidence="15 16" key="1">
    <citation type="submission" date="2017-09" db="EMBL/GenBank/DDBJ databases">
        <title>WGS assembly of Aquilegia coerulea Goldsmith.</title>
        <authorList>
            <person name="Hodges S."/>
            <person name="Kramer E."/>
            <person name="Nordborg M."/>
            <person name="Tomkins J."/>
            <person name="Borevitz J."/>
            <person name="Derieg N."/>
            <person name="Yan J."/>
            <person name="Mihaltcheva S."/>
            <person name="Hayes R.D."/>
            <person name="Rokhsar D."/>
        </authorList>
    </citation>
    <scope>NUCLEOTIDE SEQUENCE [LARGE SCALE GENOMIC DNA]</scope>
    <source>
        <strain evidence="16">cv. Goldsmith</strain>
    </source>
</reference>
<feature type="domain" description="Apple" evidence="14">
    <location>
        <begin position="361"/>
        <end position="443"/>
    </location>
</feature>
<comment type="subcellular location">
    <subcellularLocation>
        <location evidence="1">Cell membrane</location>
        <topology evidence="1">Single-pass type I membrane protein</topology>
    </subcellularLocation>
</comment>
<dbReference type="SUPFAM" id="SSF51110">
    <property type="entry name" value="alpha-D-mannose-specific plant lectins"/>
    <property type="match status" value="1"/>
</dbReference>
<dbReference type="STRING" id="218851.A0A2G5EYR8"/>
<dbReference type="PANTHER" id="PTHR27002">
    <property type="entry name" value="RECEPTOR-LIKE SERINE/THREONINE-PROTEIN KINASE SD1-8"/>
    <property type="match status" value="1"/>
</dbReference>
<evidence type="ECO:0000256" key="2">
    <source>
        <dbReference type="ARBA" id="ARBA00022475"/>
    </source>
</evidence>
<dbReference type="CDD" id="cd00028">
    <property type="entry name" value="B_lectin"/>
    <property type="match status" value="1"/>
</dbReference>
<evidence type="ECO:0000256" key="6">
    <source>
        <dbReference type="ARBA" id="ARBA00022741"/>
    </source>
</evidence>
<keyword evidence="7 11" id="KW-0418">Kinase</keyword>
<dbReference type="InterPro" id="IPR000858">
    <property type="entry name" value="S_locus_glycoprot_dom"/>
</dbReference>
<dbReference type="EC" id="2.7.11.1" evidence="11"/>
<dbReference type="CDD" id="cd14066">
    <property type="entry name" value="STKc_IRAK"/>
    <property type="match status" value="1"/>
</dbReference>
<dbReference type="FunFam" id="3.30.200.20:FF:001238">
    <property type="entry name" value="Os08g0179000 protein"/>
    <property type="match status" value="1"/>
</dbReference>
<dbReference type="AlphaFoldDB" id="A0A2G5EYR8"/>
<sequence length="799" mass="91561">MLHEFNEPVAQYLTLGCMHHEFNEPVAKNLTLSRMSLLEDMLEEFLVIEGQSLTFNQTLISKGGKFELGFFTPGTSLNYYYIGIWYKNIPNKTVVWVANRDIPLTDPSSSEFKLLENGNLVLLNQSKFVIWSTESASNGNVSSQVMLGDDGNFVLRTGVRPSHTIWQSFDCPTDTILPGAKIGYNRITKMRQSLTSWRRSIDPAKGLYSVEPDPDRDEYFIKSNQNQNRSWSSGTWNGILFSLIPEMRLRYVKNENESYFTCDVFNSSIPFRLMMSWSGQLQHFEWAESIQSWNLFWSSQPRQYQCEAYLIYGYCGSFSVCDQNNLPLCRCLNWGFKPQSPKDWNLSDFSGGCVRINNLQCKDEVGFLQDYQQNGFFNQLLNDAIKTADDCKQFCLDDYSCNAYAFNSSCLLWKRDEFVRPPLQKDPLQKDEGQPAVYIQLRVAASMIQSSTSVVPRPTSGEHEPEQGKLDLPLFDFNAVAIATNNFSNKLGEGGFGPVYKLLDEREIAVKRLSRSSGQGLQEFKNELMLISKLQHRNLVRLLGYCIGREEKILFYEYMPNKSLDAFLFDPTKHILLDWSKRFRIIDGVARGLLYLHRDSRLKVIHRDLKTSNILLDEDMNLKISDFGLARIFGGKQILANTSRVVGTYRYMSPEYAMEGIFSEKSDVFSFVVLLLEIVSSKKNNNFYLLEESYNLLGYVWLKWKENKVLEIMDPTLAESYNIQQLMRCIHIGLLCVQDHALDRPTMSAVVSMLGSEGTLPLPKQPAFTIERSQFSKIHFNINDAVSINSVTLTNPVGR</sequence>
<dbReference type="Pfam" id="PF07714">
    <property type="entry name" value="PK_Tyr_Ser-Thr"/>
    <property type="match status" value="1"/>
</dbReference>
<dbReference type="Pfam" id="PF00954">
    <property type="entry name" value="S_locus_glycop"/>
    <property type="match status" value="1"/>
</dbReference>
<keyword evidence="10" id="KW-0325">Glycoprotein</keyword>
<evidence type="ECO:0000259" key="14">
    <source>
        <dbReference type="PROSITE" id="PS50948"/>
    </source>
</evidence>
<feature type="domain" description="Bulb-type lectin" evidence="13">
    <location>
        <begin position="44"/>
        <end position="168"/>
    </location>
</feature>
<dbReference type="PANTHER" id="PTHR27002:SF925">
    <property type="entry name" value="RECEPTOR-LIKE SERINE_THREONINE-PROTEIN KINASE"/>
    <property type="match status" value="1"/>
</dbReference>